<feature type="transmembrane region" description="Helical" evidence="5">
    <location>
        <begin position="340"/>
        <end position="358"/>
    </location>
</feature>
<dbReference type="EMBL" id="CP073041">
    <property type="protein sequence ID" value="UXE63498.1"/>
    <property type="molecule type" value="Genomic_DNA"/>
</dbReference>
<dbReference type="HAMAP" id="MF_01600">
    <property type="entry name" value="UPF0182"/>
    <property type="match status" value="1"/>
</dbReference>
<dbReference type="Proteomes" id="UP001065613">
    <property type="component" value="Chromosome"/>
</dbReference>
<gene>
    <name evidence="6" type="ORF">KA717_13260</name>
</gene>
<evidence type="ECO:0000256" key="2">
    <source>
        <dbReference type="ARBA" id="ARBA00022692"/>
    </source>
</evidence>
<sequence>MKLGYGKIIILLFIFLLGAELIAHLAIETLWFQELGYLDIFLTRLGWQLGLALGTTFLSGFFLAHHYRQAQSLTGANELFGKPEFTKSPLPTLVPSRYLPLPPLKAESPLGRAPVLGLPVLLFLILGINLLIAWVIMQAIQGAIAVWTPDFNLPNLTSAVAIPQADIPNKSLPFDILLLTGGGFLAALTLWQTQRTVKGLILILSLLWGAFIAGNWTRIVKFFHPIFFEQTDPQFGKDISFYVFQVPVFQVLELWLRGLSLLTLLAVLLIYLCSEQSLSEGKFPGFTKPQLAHLCRLGAIFCFILSLGHWLNRFQRLYVNHAVLYGANYTDIHLRLPLDSVLIVLTTAIALGLAWQGWWSMPNQKHSNHLISPVFFYLVYGYLALIFIQLIGGQMVELFVVQPNQLSRESSYIDRSITATRQAFNLDTIQSQTLSGKGKLTQQDLENNQPTLNNVRLWDPLPLLQTNRQLQQIRLYYRFSDADLDRYHITESPSPLTNQKRINDKDKKNELPLVKETLNQVLISPRELDYNAVPDKAKTWVNEHLVYTHGYGFTLSPVNLVDQGGLPFYFVKDIGTDTQEDALRTSSEVIRASIPIGKPRIYFGELTDTYIMTNTKVKEFDFPRGEDNVYNVYDGMGGIKLGNLGRRLLFAIYLRDWQMLFTRNFNPDTKILFRRNINQRVRELAPFLRFDRDPYLVTAKTEKGQKNTLYWMIDAYTTSNYYPYSDPGERPFNYIRNSVKIVVDAYNGKVNFYVMAAQDPLIQSWQAIFPHLFKPFAAMPAALKEHIRYPVDLFSTQSERLLTYHMTDLAVFYNREDQWQIPKEIYGKTQLAIAPYYLIMKLAGLATQRSEFVLSHVYTPISRSNLIALLFARSDQQNYGKLLLYTLPKEKLVYGPEQIEALINQDPVISERITLWNREGSRVIQGNLLVIPINESLLYVEPLYLEAEQNSLPTLARVVVVYENQIAMAKTLEGALEAIFSPQTPSPTTILRQVQEPAIAP</sequence>
<proteinExistence type="inferred from homology"/>
<evidence type="ECO:0000313" key="6">
    <source>
        <dbReference type="EMBL" id="UXE63498.1"/>
    </source>
</evidence>
<name>A0A977L0Z2_9CYAN</name>
<feature type="transmembrane region" description="Helical" evidence="5">
    <location>
        <begin position="7"/>
        <end position="27"/>
    </location>
</feature>
<dbReference type="PANTHER" id="PTHR39344:SF1">
    <property type="entry name" value="UPF0182 PROTEIN SLL1060"/>
    <property type="match status" value="1"/>
</dbReference>
<evidence type="ECO:0000256" key="1">
    <source>
        <dbReference type="ARBA" id="ARBA00022475"/>
    </source>
</evidence>
<dbReference type="GO" id="GO:0005886">
    <property type="term" value="C:plasma membrane"/>
    <property type="evidence" value="ECO:0007669"/>
    <property type="project" value="UniProtKB-SubCell"/>
</dbReference>
<feature type="transmembrane region" description="Helical" evidence="5">
    <location>
        <begin position="294"/>
        <end position="311"/>
    </location>
</feature>
<feature type="transmembrane region" description="Helical" evidence="5">
    <location>
        <begin position="200"/>
        <end position="219"/>
    </location>
</feature>
<keyword evidence="3 5" id="KW-1133">Transmembrane helix</keyword>
<feature type="transmembrane region" description="Helical" evidence="5">
    <location>
        <begin position="47"/>
        <end position="64"/>
    </location>
</feature>
<accession>A0A977L0Z2</accession>
<dbReference type="Pfam" id="PF03699">
    <property type="entry name" value="UPF0182"/>
    <property type="match status" value="1"/>
</dbReference>
<feature type="transmembrane region" description="Helical" evidence="5">
    <location>
        <begin position="172"/>
        <end position="191"/>
    </location>
</feature>
<keyword evidence="4 5" id="KW-0472">Membrane</keyword>
<dbReference type="GO" id="GO:0005576">
    <property type="term" value="C:extracellular region"/>
    <property type="evidence" value="ECO:0007669"/>
    <property type="project" value="TreeGrafter"/>
</dbReference>
<evidence type="ECO:0000256" key="5">
    <source>
        <dbReference type="HAMAP-Rule" id="MF_01600"/>
    </source>
</evidence>
<keyword evidence="1 5" id="KW-1003">Cell membrane</keyword>
<evidence type="ECO:0000256" key="3">
    <source>
        <dbReference type="ARBA" id="ARBA00022989"/>
    </source>
</evidence>
<dbReference type="KEGG" id="wna:KA717_13260"/>
<feature type="transmembrane region" description="Helical" evidence="5">
    <location>
        <begin position="115"/>
        <end position="137"/>
    </location>
</feature>
<dbReference type="AlphaFoldDB" id="A0A977L0Z2"/>
<comment type="similarity">
    <text evidence="5">Belongs to the UPF0182 family.</text>
</comment>
<dbReference type="NCBIfam" id="NF002707">
    <property type="entry name" value="PRK02509.1"/>
    <property type="match status" value="1"/>
</dbReference>
<keyword evidence="2 5" id="KW-0812">Transmembrane</keyword>
<organism evidence="6">
    <name type="scientific">Woronichinia naegeliana WA131</name>
    <dbReference type="NCBI Taxonomy" id="2824559"/>
    <lineage>
        <taxon>Bacteria</taxon>
        <taxon>Bacillati</taxon>
        <taxon>Cyanobacteriota</taxon>
        <taxon>Cyanophyceae</taxon>
        <taxon>Synechococcales</taxon>
        <taxon>Coelosphaeriaceae</taxon>
        <taxon>Woronichinia</taxon>
    </lineage>
</organism>
<reference evidence="6" key="1">
    <citation type="submission" date="2021-04" db="EMBL/GenBank/DDBJ databases">
        <title>Genome sequence of Woronichinia naegeliana from Washington state freshwater lake bloom.</title>
        <authorList>
            <person name="Dreher T.W."/>
        </authorList>
    </citation>
    <scope>NUCLEOTIDE SEQUENCE</scope>
    <source>
        <strain evidence="6">WA131</strain>
    </source>
</reference>
<dbReference type="InterPro" id="IPR005372">
    <property type="entry name" value="UPF0182"/>
</dbReference>
<dbReference type="PANTHER" id="PTHR39344">
    <property type="entry name" value="UPF0182 PROTEIN SLL1060"/>
    <property type="match status" value="1"/>
</dbReference>
<feature type="transmembrane region" description="Helical" evidence="5">
    <location>
        <begin position="370"/>
        <end position="392"/>
    </location>
</feature>
<evidence type="ECO:0000256" key="4">
    <source>
        <dbReference type="ARBA" id="ARBA00023136"/>
    </source>
</evidence>
<feature type="transmembrane region" description="Helical" evidence="5">
    <location>
        <begin position="254"/>
        <end position="273"/>
    </location>
</feature>
<protein>
    <recommendedName>
        <fullName evidence="5">UPF0182 protein KA717_13260</fullName>
    </recommendedName>
</protein>
<comment type="subcellular location">
    <subcellularLocation>
        <location evidence="5">Cell membrane</location>
        <topology evidence="5">Multi-pass membrane protein</topology>
    </subcellularLocation>
</comment>